<dbReference type="InterPro" id="IPR003593">
    <property type="entry name" value="AAA+_ATPase"/>
</dbReference>
<dbReference type="InterPro" id="IPR003960">
    <property type="entry name" value="ATPase_AAA_CS"/>
</dbReference>
<sequence length="820" mass="89439">MSFFRGGSNPPPPGPGNYNSLPNGPRRVPPSSQYDSRGASPQSMQNRAPPSGYNDPPNGSFEKRGYGRPPPPSSGGGGGSFGVEGSTSNGLALTNRLIVHPSDFQAGEHLLCNGQFPVTTIHDDTGKLRSGSVGVSAMHRQWIGLAVQGDKVSLDPCPQPDYLQSLDLEMAYFRKTDTSQQFSADDLARNFVKAYSGIVIATGEWLIFDFHGQTIRVMVKGLSVLELAEPQQQRGGRRADMGPDPRTYGILMEKTDVTVMKSAEANGLNIKASGKKAPPNAILAPNFKFEDMGIGGLDTEFNEIFRRAFASRVFPPGLVEKLGITHVKGLLLYGPPGTGKTLIARQIGKMLNAREPKIVNGPEILSKFVGASEENIRKLFEDAEKEYKAKGDESELHIIIFDELDAIFKQRGSTNNGTGVGDTVVNQLLSKMDGVDALNNILIIGMTNRKDMIDEALLRPGRLEVHMEISLPDEHGRLQILTIHTAKMRTNRVMDDDVDLPELASMTKNFSGAEINGLVKSATSFAFNRHVKVGTMAGISDDVESMMVNRSDFMRALDEVHPAFGVSEEELQSVIQNGIIQFDGNVAELLRSGALLVEQVRTSTRAPMVSMLVHGPPGAGKTALAAAIAQESGFPFIKLITPDNMVGMGEAQKISAMAKVFADSNKSPFSVVVIDNIERLIEWSPMGARFSNSLLQALMVLVGRRPPKNRRLLVIATTSNRAILTDLGFVDFDVTMRVPPITSLAAVEHVMREVELFDSDAQYRDLMHMLRDAGFDQKANDPTSRLQIGIKKLLSLIEMARQEPDNVAERFLTALMELDL</sequence>
<dbReference type="PROSITE" id="PS00674">
    <property type="entry name" value="AAA"/>
    <property type="match status" value="1"/>
</dbReference>
<dbReference type="GO" id="GO:0006891">
    <property type="term" value="P:intra-Golgi vesicle-mediated transport"/>
    <property type="evidence" value="ECO:0007669"/>
    <property type="project" value="TreeGrafter"/>
</dbReference>
<comment type="caution">
    <text evidence="15">The sequence shown here is derived from an EMBL/GenBank/DDBJ whole genome shotgun (WGS) entry which is preliminary data.</text>
</comment>
<feature type="domain" description="CDC48 N-terminal subdomain" evidence="14">
    <location>
        <begin position="80"/>
        <end position="160"/>
    </location>
</feature>
<dbReference type="InterPro" id="IPR027417">
    <property type="entry name" value="P-loop_NTPase"/>
</dbReference>
<feature type="compositionally biased region" description="Polar residues" evidence="12">
    <location>
        <begin position="30"/>
        <end position="48"/>
    </location>
</feature>
<feature type="domain" description="AAA+ ATPase" evidence="13">
    <location>
        <begin position="607"/>
        <end position="740"/>
    </location>
</feature>
<evidence type="ECO:0000256" key="12">
    <source>
        <dbReference type="SAM" id="MobiDB-lite"/>
    </source>
</evidence>
<dbReference type="InterPro" id="IPR009010">
    <property type="entry name" value="Asp_de-COase-like_dom_sf"/>
</dbReference>
<keyword evidence="7 11" id="KW-0067">ATP-binding</keyword>
<dbReference type="GO" id="GO:0043001">
    <property type="term" value="P:Golgi to plasma membrane protein transport"/>
    <property type="evidence" value="ECO:0007669"/>
    <property type="project" value="TreeGrafter"/>
</dbReference>
<evidence type="ECO:0000256" key="11">
    <source>
        <dbReference type="RuleBase" id="RU367045"/>
    </source>
</evidence>
<dbReference type="SMART" id="SM01073">
    <property type="entry name" value="CDC48_N"/>
    <property type="match status" value="1"/>
</dbReference>
<dbReference type="GO" id="GO:0005795">
    <property type="term" value="C:Golgi stack"/>
    <property type="evidence" value="ECO:0007669"/>
    <property type="project" value="TreeGrafter"/>
</dbReference>
<dbReference type="GO" id="GO:0005524">
    <property type="term" value="F:ATP binding"/>
    <property type="evidence" value="ECO:0007669"/>
    <property type="project" value="UniProtKB-UniRule"/>
</dbReference>
<keyword evidence="3 11" id="KW-0813">Transport</keyword>
<evidence type="ECO:0000256" key="9">
    <source>
        <dbReference type="ARBA" id="ARBA00056429"/>
    </source>
</evidence>
<evidence type="ECO:0000313" key="16">
    <source>
        <dbReference type="Proteomes" id="UP001295794"/>
    </source>
</evidence>
<evidence type="ECO:0000256" key="3">
    <source>
        <dbReference type="ARBA" id="ARBA00022448"/>
    </source>
</evidence>
<accession>A0AAD2HGE5</accession>
<dbReference type="GO" id="GO:0016887">
    <property type="term" value="F:ATP hydrolysis activity"/>
    <property type="evidence" value="ECO:0007669"/>
    <property type="project" value="InterPro"/>
</dbReference>
<organism evidence="15 16">
    <name type="scientific">Mycena citricolor</name>
    <dbReference type="NCBI Taxonomy" id="2018698"/>
    <lineage>
        <taxon>Eukaryota</taxon>
        <taxon>Fungi</taxon>
        <taxon>Dikarya</taxon>
        <taxon>Basidiomycota</taxon>
        <taxon>Agaricomycotina</taxon>
        <taxon>Agaricomycetes</taxon>
        <taxon>Agaricomycetidae</taxon>
        <taxon>Agaricales</taxon>
        <taxon>Marasmiineae</taxon>
        <taxon>Mycenaceae</taxon>
        <taxon>Mycena</taxon>
    </lineage>
</organism>
<evidence type="ECO:0000259" key="13">
    <source>
        <dbReference type="SMART" id="SM00382"/>
    </source>
</evidence>
<evidence type="ECO:0000256" key="8">
    <source>
        <dbReference type="ARBA" id="ARBA00022927"/>
    </source>
</evidence>
<evidence type="ECO:0000256" key="6">
    <source>
        <dbReference type="ARBA" id="ARBA00022741"/>
    </source>
</evidence>
<keyword evidence="5" id="KW-0677">Repeat</keyword>
<dbReference type="Gene3D" id="1.10.8.60">
    <property type="match status" value="2"/>
</dbReference>
<dbReference type="PANTHER" id="PTHR23078">
    <property type="entry name" value="VESICULAR-FUSION PROTEIN NSF"/>
    <property type="match status" value="1"/>
</dbReference>
<name>A0AAD2HGE5_9AGAR</name>
<dbReference type="CDD" id="cd00009">
    <property type="entry name" value="AAA"/>
    <property type="match status" value="1"/>
</dbReference>
<keyword evidence="16" id="KW-1185">Reference proteome</keyword>
<keyword evidence="6 11" id="KW-0547">Nucleotide-binding</keyword>
<comment type="subcellular location">
    <subcellularLocation>
        <location evidence="1 11">Cytoplasm</location>
    </subcellularLocation>
</comment>
<dbReference type="SUPFAM" id="SSF50692">
    <property type="entry name" value="ADC-like"/>
    <property type="match status" value="1"/>
</dbReference>
<dbReference type="EMBL" id="CAVNYO010000405">
    <property type="protein sequence ID" value="CAK5275317.1"/>
    <property type="molecule type" value="Genomic_DNA"/>
</dbReference>
<dbReference type="FunFam" id="3.40.50.300:FF:000166">
    <property type="entry name" value="vesicle-fusing ATPase isoform X1"/>
    <property type="match status" value="1"/>
</dbReference>
<evidence type="ECO:0000259" key="14">
    <source>
        <dbReference type="SMART" id="SM01073"/>
    </source>
</evidence>
<dbReference type="GO" id="GO:0035494">
    <property type="term" value="P:SNARE complex disassembly"/>
    <property type="evidence" value="ECO:0007669"/>
    <property type="project" value="InterPro"/>
</dbReference>
<dbReference type="InterPro" id="IPR041569">
    <property type="entry name" value="AAA_lid_3"/>
</dbReference>
<feature type="compositionally biased region" description="Low complexity" evidence="12">
    <location>
        <begin position="16"/>
        <end position="25"/>
    </location>
</feature>
<keyword evidence="11" id="KW-0931">ER-Golgi transport</keyword>
<dbReference type="PANTHER" id="PTHR23078:SF3">
    <property type="entry name" value="VESICLE-FUSING ATPASE"/>
    <property type="match status" value="1"/>
</dbReference>
<proteinExistence type="inferred from homology"/>
<gene>
    <name evidence="15" type="ORF">MYCIT1_LOCUS23008</name>
</gene>
<evidence type="ECO:0000256" key="7">
    <source>
        <dbReference type="ARBA" id="ARBA00022840"/>
    </source>
</evidence>
<evidence type="ECO:0000313" key="15">
    <source>
        <dbReference type="EMBL" id="CAK5275317.1"/>
    </source>
</evidence>
<dbReference type="Pfam" id="PF17862">
    <property type="entry name" value="AAA_lid_3"/>
    <property type="match status" value="1"/>
</dbReference>
<keyword evidence="4 11" id="KW-0963">Cytoplasm</keyword>
<evidence type="ECO:0000256" key="2">
    <source>
        <dbReference type="ARBA" id="ARBA00006914"/>
    </source>
</evidence>
<feature type="region of interest" description="Disordered" evidence="12">
    <location>
        <begin position="1"/>
        <end position="87"/>
    </location>
</feature>
<comment type="similarity">
    <text evidence="2 11">Belongs to the AAA ATPase family.</text>
</comment>
<dbReference type="Pfam" id="PF00004">
    <property type="entry name" value="AAA"/>
    <property type="match status" value="2"/>
</dbReference>
<feature type="domain" description="AAA+ ATPase" evidence="13">
    <location>
        <begin position="326"/>
        <end position="473"/>
    </location>
</feature>
<dbReference type="InterPro" id="IPR029067">
    <property type="entry name" value="CDC48_domain_2-like_sf"/>
</dbReference>
<reference evidence="15" key="1">
    <citation type="submission" date="2023-11" db="EMBL/GenBank/DDBJ databases">
        <authorList>
            <person name="De Vega J J."/>
            <person name="De Vega J J."/>
        </authorList>
    </citation>
    <scope>NUCLEOTIDE SEQUENCE</scope>
</reference>
<dbReference type="SMART" id="SM00382">
    <property type="entry name" value="AAA"/>
    <property type="match status" value="2"/>
</dbReference>
<comment type="function">
    <text evidence="9 11">Required for vesicle-mediated transport. Catalyzes the fusion of transport vesicles within the Golgi cisternae. Is also required for transport from the endoplasmic reticulum to the Golgi stack. Seems to function as a fusion protein required for the delivery of cargo proteins to all compartments of the Golgi stack independent of vesicle origin.</text>
</comment>
<evidence type="ECO:0000256" key="5">
    <source>
        <dbReference type="ARBA" id="ARBA00022737"/>
    </source>
</evidence>
<dbReference type="Gene3D" id="2.40.40.20">
    <property type="match status" value="1"/>
</dbReference>
<evidence type="ECO:0000256" key="4">
    <source>
        <dbReference type="ARBA" id="ARBA00022490"/>
    </source>
</evidence>
<keyword evidence="11" id="KW-0378">Hydrolase</keyword>
<dbReference type="FunFam" id="3.40.50.300:FF:000187">
    <property type="entry name" value="Vesicular-fusion ATPase SEC18"/>
    <property type="match status" value="1"/>
</dbReference>
<dbReference type="CDD" id="cd19504">
    <property type="entry name" value="RecA-like_NSF-SEC18_r1-like"/>
    <property type="match status" value="1"/>
</dbReference>
<dbReference type="SUPFAM" id="SSF52540">
    <property type="entry name" value="P-loop containing nucleoside triphosphate hydrolases"/>
    <property type="match status" value="2"/>
</dbReference>
<dbReference type="AlphaFoldDB" id="A0AAD2HGE5"/>
<dbReference type="Gene3D" id="3.40.50.300">
    <property type="entry name" value="P-loop containing nucleotide triphosphate hydrolases"/>
    <property type="match status" value="2"/>
</dbReference>
<protein>
    <recommendedName>
        <fullName evidence="10 11">Vesicular-fusion protein SEC18</fullName>
    </recommendedName>
</protein>
<dbReference type="SUPFAM" id="SSF54585">
    <property type="entry name" value="Cdc48 domain 2-like"/>
    <property type="match status" value="1"/>
</dbReference>
<evidence type="ECO:0000256" key="10">
    <source>
        <dbReference type="ARBA" id="ARBA00068637"/>
    </source>
</evidence>
<dbReference type="FunFam" id="1.10.8.60:FF:000026">
    <property type="entry name" value="vesicle-fusing ATPase isoform X1"/>
    <property type="match status" value="1"/>
</dbReference>
<dbReference type="Gene3D" id="3.10.330.10">
    <property type="match status" value="1"/>
</dbReference>
<keyword evidence="8 11" id="KW-0653">Protein transport</keyword>
<dbReference type="InterPro" id="IPR003959">
    <property type="entry name" value="ATPase_AAA_core"/>
</dbReference>
<evidence type="ECO:0000256" key="1">
    <source>
        <dbReference type="ARBA" id="ARBA00004496"/>
    </source>
</evidence>
<dbReference type="InterPro" id="IPR039812">
    <property type="entry name" value="Vesicle-fus_ATPase"/>
</dbReference>
<dbReference type="Proteomes" id="UP001295794">
    <property type="component" value="Unassembled WGS sequence"/>
</dbReference>
<dbReference type="InterPro" id="IPR003338">
    <property type="entry name" value="CDC4_N-term_subdom"/>
</dbReference>